<dbReference type="Gene3D" id="1.20.120.530">
    <property type="entry name" value="GntR ligand-binding domain-like"/>
    <property type="match status" value="1"/>
</dbReference>
<dbReference type="PRINTS" id="PR00035">
    <property type="entry name" value="HTHGNTR"/>
</dbReference>
<gene>
    <name evidence="5" type="primary">pdhR_3</name>
    <name evidence="5" type="ORF">Vau01_043760</name>
</gene>
<evidence type="ECO:0000256" key="2">
    <source>
        <dbReference type="ARBA" id="ARBA00023125"/>
    </source>
</evidence>
<dbReference type="Proteomes" id="UP000612585">
    <property type="component" value="Unassembled WGS sequence"/>
</dbReference>
<dbReference type="InterPro" id="IPR008920">
    <property type="entry name" value="TF_FadR/GntR_C"/>
</dbReference>
<sequence>MAELARSSLSDALTERMLELIRSEGLRPGDRLPSARALAERFAVATPTIREALRRLQATGTIEMRHGSGVYVSQTLDRVVLPNPHLPPLPGAQLLQLLDARLLVEPYLAGLAASRPDPTHRARLTEALAAAERHIHGDDSALHRATMAFHRAVAAASGNTVLHEIVDSLLTVRASEQREILRIFDDRDRDHEEHRAVLAAIEAGAADRARTLMHRHLLDVRTVVAGRLNVTDEEER</sequence>
<evidence type="ECO:0000256" key="1">
    <source>
        <dbReference type="ARBA" id="ARBA00023015"/>
    </source>
</evidence>
<evidence type="ECO:0000256" key="3">
    <source>
        <dbReference type="ARBA" id="ARBA00023163"/>
    </source>
</evidence>
<dbReference type="InterPro" id="IPR011711">
    <property type="entry name" value="GntR_C"/>
</dbReference>
<reference evidence="5" key="1">
    <citation type="submission" date="2021-01" db="EMBL/GenBank/DDBJ databases">
        <title>Whole genome shotgun sequence of Virgisporangium aurantiacum NBRC 16421.</title>
        <authorList>
            <person name="Komaki H."/>
            <person name="Tamura T."/>
        </authorList>
    </citation>
    <scope>NUCLEOTIDE SEQUENCE</scope>
    <source>
        <strain evidence="5">NBRC 16421</strain>
    </source>
</reference>
<dbReference type="EMBL" id="BOPG01000027">
    <property type="protein sequence ID" value="GIJ56860.1"/>
    <property type="molecule type" value="Genomic_DNA"/>
</dbReference>
<comment type="caution">
    <text evidence="5">The sequence shown here is derived from an EMBL/GenBank/DDBJ whole genome shotgun (WGS) entry which is preliminary data.</text>
</comment>
<dbReference type="SUPFAM" id="SSF46785">
    <property type="entry name" value="Winged helix' DNA-binding domain"/>
    <property type="match status" value="1"/>
</dbReference>
<dbReference type="InterPro" id="IPR000524">
    <property type="entry name" value="Tscrpt_reg_HTH_GntR"/>
</dbReference>
<dbReference type="SUPFAM" id="SSF48008">
    <property type="entry name" value="GntR ligand-binding domain-like"/>
    <property type="match status" value="1"/>
</dbReference>
<proteinExistence type="predicted"/>
<dbReference type="InterPro" id="IPR036390">
    <property type="entry name" value="WH_DNA-bd_sf"/>
</dbReference>
<dbReference type="Pfam" id="PF07729">
    <property type="entry name" value="FCD"/>
    <property type="match status" value="1"/>
</dbReference>
<organism evidence="5 6">
    <name type="scientific">Virgisporangium aurantiacum</name>
    <dbReference type="NCBI Taxonomy" id="175570"/>
    <lineage>
        <taxon>Bacteria</taxon>
        <taxon>Bacillati</taxon>
        <taxon>Actinomycetota</taxon>
        <taxon>Actinomycetes</taxon>
        <taxon>Micromonosporales</taxon>
        <taxon>Micromonosporaceae</taxon>
        <taxon>Virgisporangium</taxon>
    </lineage>
</organism>
<feature type="domain" description="HTH gntR-type" evidence="4">
    <location>
        <begin position="7"/>
        <end position="75"/>
    </location>
</feature>
<dbReference type="CDD" id="cd07377">
    <property type="entry name" value="WHTH_GntR"/>
    <property type="match status" value="1"/>
</dbReference>
<dbReference type="Pfam" id="PF00392">
    <property type="entry name" value="GntR"/>
    <property type="match status" value="1"/>
</dbReference>
<keyword evidence="3" id="KW-0804">Transcription</keyword>
<keyword evidence="6" id="KW-1185">Reference proteome</keyword>
<dbReference type="SMART" id="SM00345">
    <property type="entry name" value="HTH_GNTR"/>
    <property type="match status" value="1"/>
</dbReference>
<dbReference type="PROSITE" id="PS50949">
    <property type="entry name" value="HTH_GNTR"/>
    <property type="match status" value="1"/>
</dbReference>
<evidence type="ECO:0000259" key="4">
    <source>
        <dbReference type="PROSITE" id="PS50949"/>
    </source>
</evidence>
<evidence type="ECO:0000313" key="5">
    <source>
        <dbReference type="EMBL" id="GIJ56860.1"/>
    </source>
</evidence>
<dbReference type="PANTHER" id="PTHR43537:SF5">
    <property type="entry name" value="UXU OPERON TRANSCRIPTIONAL REGULATOR"/>
    <property type="match status" value="1"/>
</dbReference>
<dbReference type="SMART" id="SM00895">
    <property type="entry name" value="FCD"/>
    <property type="match status" value="1"/>
</dbReference>
<accession>A0A8J4DZL5</accession>
<protein>
    <submittedName>
        <fullName evidence="5">GntR family transcriptional regulator</fullName>
    </submittedName>
</protein>
<keyword evidence="2" id="KW-0238">DNA-binding</keyword>
<dbReference type="AlphaFoldDB" id="A0A8J4DZL5"/>
<dbReference type="GO" id="GO:0003677">
    <property type="term" value="F:DNA binding"/>
    <property type="evidence" value="ECO:0007669"/>
    <property type="project" value="UniProtKB-KW"/>
</dbReference>
<dbReference type="RefSeq" id="WP_203995799.1">
    <property type="nucleotide sequence ID" value="NZ_BOPG01000027.1"/>
</dbReference>
<keyword evidence="1" id="KW-0805">Transcription regulation</keyword>
<dbReference type="Gene3D" id="1.10.10.10">
    <property type="entry name" value="Winged helix-like DNA-binding domain superfamily/Winged helix DNA-binding domain"/>
    <property type="match status" value="1"/>
</dbReference>
<dbReference type="GO" id="GO:0003700">
    <property type="term" value="F:DNA-binding transcription factor activity"/>
    <property type="evidence" value="ECO:0007669"/>
    <property type="project" value="InterPro"/>
</dbReference>
<dbReference type="PANTHER" id="PTHR43537">
    <property type="entry name" value="TRANSCRIPTIONAL REGULATOR, GNTR FAMILY"/>
    <property type="match status" value="1"/>
</dbReference>
<dbReference type="InterPro" id="IPR036388">
    <property type="entry name" value="WH-like_DNA-bd_sf"/>
</dbReference>
<evidence type="ECO:0000313" key="6">
    <source>
        <dbReference type="Proteomes" id="UP000612585"/>
    </source>
</evidence>
<name>A0A8J4DZL5_9ACTN</name>